<keyword evidence="9" id="KW-1185">Reference proteome</keyword>
<dbReference type="EMBL" id="BMJQ01000032">
    <property type="protein sequence ID" value="GGF49960.1"/>
    <property type="molecule type" value="Genomic_DNA"/>
</dbReference>
<dbReference type="GO" id="GO:0042626">
    <property type="term" value="F:ATPase-coupled transmembrane transporter activity"/>
    <property type="evidence" value="ECO:0007669"/>
    <property type="project" value="InterPro"/>
</dbReference>
<dbReference type="Proteomes" id="UP000646365">
    <property type="component" value="Unassembled WGS sequence"/>
</dbReference>
<comment type="subcellular location">
    <subcellularLocation>
        <location evidence="1">Periplasm</location>
    </subcellularLocation>
</comment>
<accession>A0A8J2Z1L5</accession>
<evidence type="ECO:0000313" key="9">
    <source>
        <dbReference type="Proteomes" id="UP000646365"/>
    </source>
</evidence>
<gene>
    <name evidence="8" type="ORF">GCM10011611_65440</name>
</gene>
<dbReference type="InterPro" id="IPR001638">
    <property type="entry name" value="Solute-binding_3/MltF_N"/>
</dbReference>
<dbReference type="PANTHER" id="PTHR30024:SF21">
    <property type="entry name" value="ABC TRANSPORTER SUBSTRATE-BINDING PROTEIN"/>
    <property type="match status" value="1"/>
</dbReference>
<evidence type="ECO:0000259" key="7">
    <source>
        <dbReference type="SMART" id="SM00062"/>
    </source>
</evidence>
<dbReference type="InterPro" id="IPR010067">
    <property type="entry name" value="ABC_SsuA_sub-bd"/>
</dbReference>
<name>A0A8J2Z1L5_9PROT</name>
<organism evidence="8 9">
    <name type="scientific">Aliidongia dinghuensis</name>
    <dbReference type="NCBI Taxonomy" id="1867774"/>
    <lineage>
        <taxon>Bacteria</taxon>
        <taxon>Pseudomonadati</taxon>
        <taxon>Pseudomonadota</taxon>
        <taxon>Alphaproteobacteria</taxon>
        <taxon>Rhodospirillales</taxon>
        <taxon>Dongiaceae</taxon>
        <taxon>Aliidongia</taxon>
    </lineage>
</organism>
<dbReference type="AlphaFoldDB" id="A0A8J2Z1L5"/>
<proteinExistence type="inferred from homology"/>
<protein>
    <recommendedName>
        <fullName evidence="6">Putative aliphatic sulfonates-binding protein</fullName>
    </recommendedName>
</protein>
<comment type="function">
    <text evidence="5">Part of a binding-protein-dependent transport system for aliphatic sulfonates. Putative binding protein.</text>
</comment>
<keyword evidence="3" id="KW-0813">Transport</keyword>
<evidence type="ECO:0000256" key="6">
    <source>
        <dbReference type="ARBA" id="ARBA00070228"/>
    </source>
</evidence>
<evidence type="ECO:0000256" key="3">
    <source>
        <dbReference type="ARBA" id="ARBA00022448"/>
    </source>
</evidence>
<dbReference type="NCBIfam" id="TIGR01728">
    <property type="entry name" value="SsuA_fam"/>
    <property type="match status" value="1"/>
</dbReference>
<dbReference type="FunFam" id="3.40.190.10:FF:000050">
    <property type="entry name" value="Sulfonate ABC transporter substrate-binding protein"/>
    <property type="match status" value="1"/>
</dbReference>
<evidence type="ECO:0000313" key="8">
    <source>
        <dbReference type="EMBL" id="GGF49960.1"/>
    </source>
</evidence>
<evidence type="ECO:0000256" key="4">
    <source>
        <dbReference type="ARBA" id="ARBA00022729"/>
    </source>
</evidence>
<dbReference type="Pfam" id="PF09084">
    <property type="entry name" value="NMT1"/>
    <property type="match status" value="1"/>
</dbReference>
<dbReference type="Gene3D" id="3.40.190.10">
    <property type="entry name" value="Periplasmic binding protein-like II"/>
    <property type="match status" value="2"/>
</dbReference>
<dbReference type="PANTHER" id="PTHR30024">
    <property type="entry name" value="ALIPHATIC SULFONATES-BINDING PROTEIN-RELATED"/>
    <property type="match status" value="1"/>
</dbReference>
<evidence type="ECO:0000256" key="1">
    <source>
        <dbReference type="ARBA" id="ARBA00004418"/>
    </source>
</evidence>
<evidence type="ECO:0000256" key="5">
    <source>
        <dbReference type="ARBA" id="ARBA00055538"/>
    </source>
</evidence>
<reference evidence="8" key="1">
    <citation type="journal article" date="2014" name="Int. J. Syst. Evol. Microbiol.">
        <title>Complete genome sequence of Corynebacterium casei LMG S-19264T (=DSM 44701T), isolated from a smear-ripened cheese.</title>
        <authorList>
            <consortium name="US DOE Joint Genome Institute (JGI-PGF)"/>
            <person name="Walter F."/>
            <person name="Albersmeier A."/>
            <person name="Kalinowski J."/>
            <person name="Ruckert C."/>
        </authorList>
    </citation>
    <scope>NUCLEOTIDE SEQUENCE</scope>
    <source>
        <strain evidence="8">CGMCC 1.15725</strain>
    </source>
</reference>
<dbReference type="InterPro" id="IPR015168">
    <property type="entry name" value="SsuA/THI5"/>
</dbReference>
<evidence type="ECO:0000256" key="2">
    <source>
        <dbReference type="ARBA" id="ARBA00010742"/>
    </source>
</evidence>
<dbReference type="SUPFAM" id="SSF53850">
    <property type="entry name" value="Periplasmic binding protein-like II"/>
    <property type="match status" value="1"/>
</dbReference>
<keyword evidence="4" id="KW-0732">Signal</keyword>
<feature type="domain" description="Solute-binding protein family 3/N-terminal" evidence="7">
    <location>
        <begin position="51"/>
        <end position="264"/>
    </location>
</feature>
<reference evidence="8" key="2">
    <citation type="submission" date="2020-09" db="EMBL/GenBank/DDBJ databases">
        <authorList>
            <person name="Sun Q."/>
            <person name="Zhou Y."/>
        </authorList>
    </citation>
    <scope>NUCLEOTIDE SEQUENCE</scope>
    <source>
        <strain evidence="8">CGMCC 1.15725</strain>
    </source>
</reference>
<dbReference type="GO" id="GO:0016020">
    <property type="term" value="C:membrane"/>
    <property type="evidence" value="ECO:0007669"/>
    <property type="project" value="InterPro"/>
</dbReference>
<dbReference type="GO" id="GO:0042597">
    <property type="term" value="C:periplasmic space"/>
    <property type="evidence" value="ECO:0007669"/>
    <property type="project" value="UniProtKB-SubCell"/>
</dbReference>
<sequence>MNQGRRLAIAAPRREGARVMSGFASFLRRSLAAAAVLAASAHSPAKAEPLEVRLDYAYYNPVSLVLKDKHWVEEALGPDVHVTWVLSAGSNKALEFLNAQSLDFGSTAGAAALLGRANGNPIKAVYVYSKPEWTALVTRSDSPIKTVADLKGKRVAVTRGTDPHIFLLRALAGAGLTEHDIKIVPLQHADGRLALDRGDVDAWSGLDPFMAQAELENHDRLFFRNADLNTYGVLNVREAFLAAHADVVEKVIAAYERGRHFALDHKAELAQVLATAAKLSPEVAARQLERTDLSSPVLGDGPRQSIKAAAAVLKSSGVVDASVDLDQVLAQLLEPRFSQKYASAQ</sequence>
<comment type="caution">
    <text evidence="8">The sequence shown here is derived from an EMBL/GenBank/DDBJ whole genome shotgun (WGS) entry which is preliminary data.</text>
</comment>
<dbReference type="SMART" id="SM00062">
    <property type="entry name" value="PBPb"/>
    <property type="match status" value="1"/>
</dbReference>
<comment type="similarity">
    <text evidence="2">Belongs to the bacterial solute-binding protein SsuA/TauA family.</text>
</comment>